<dbReference type="GO" id="GO:0008236">
    <property type="term" value="F:serine-type peptidase activity"/>
    <property type="evidence" value="ECO:0007669"/>
    <property type="project" value="UniProtKB-KW"/>
</dbReference>
<dbReference type="KEGG" id="wma:WM2015_1598"/>
<proteinExistence type="inferred from homology"/>
<dbReference type="InterPro" id="IPR041489">
    <property type="entry name" value="PDZ_6"/>
</dbReference>
<dbReference type="SMART" id="SM00228">
    <property type="entry name" value="PDZ"/>
    <property type="match status" value="1"/>
</dbReference>
<dbReference type="GO" id="GO:0007165">
    <property type="term" value="P:signal transduction"/>
    <property type="evidence" value="ECO:0007669"/>
    <property type="project" value="TreeGrafter"/>
</dbReference>
<sequence>MRVAQPRSLLFGVGLSLALLCSMASLARAEAEPEVPGSGGLDLADLKAFTEAWARIKEQYVEPVDDRRLLEAALRGMVAELDPHSAWLDRARFEEVQAQATGHYGGLGMRVSPQEAHLRIESLTPGSAAELGGLRAGDRIVAVDGRPVAGLDTDRLSQLLRGEPGSRVRLEIERGPRAERLAMELTRQIIRRDSVHRVDLNDGLMLIGIDSFQQSTPAELDRALAWLDGDPSLRGLILDLRGNPGGMLQSAIAVADRFLDEGLIVRAEGRGPENQEEYVAEAGQFRSDLPMAVLIDGETASAAEIVAAALRDHGRATLIGQTSYGKASVQSIWPLPNGSGIRLTTARYRTPSGQVLEGSGLAPDLPVPVAVDDPLDRELERAIAWLNMQLEANATP</sequence>
<dbReference type="Proteomes" id="UP000066624">
    <property type="component" value="Chromosome"/>
</dbReference>
<dbReference type="SUPFAM" id="SSF52096">
    <property type="entry name" value="ClpP/crotonase"/>
    <property type="match status" value="1"/>
</dbReference>
<dbReference type="GO" id="GO:0004175">
    <property type="term" value="F:endopeptidase activity"/>
    <property type="evidence" value="ECO:0007669"/>
    <property type="project" value="TreeGrafter"/>
</dbReference>
<comment type="similarity">
    <text evidence="1 5">Belongs to the peptidase S41A family.</text>
</comment>
<dbReference type="AlphaFoldDB" id="A0A0K0XWB4"/>
<dbReference type="Pfam" id="PF03572">
    <property type="entry name" value="Peptidase_S41"/>
    <property type="match status" value="1"/>
</dbReference>
<evidence type="ECO:0000256" key="3">
    <source>
        <dbReference type="ARBA" id="ARBA00022801"/>
    </source>
</evidence>
<gene>
    <name evidence="6" type="ORF">WM2015_1598</name>
</gene>
<evidence type="ECO:0000256" key="1">
    <source>
        <dbReference type="ARBA" id="ARBA00009179"/>
    </source>
</evidence>
<dbReference type="EMBL" id="CP012154">
    <property type="protein sequence ID" value="AKS41968.1"/>
    <property type="molecule type" value="Genomic_DNA"/>
</dbReference>
<evidence type="ECO:0000256" key="4">
    <source>
        <dbReference type="ARBA" id="ARBA00022825"/>
    </source>
</evidence>
<dbReference type="Pfam" id="PF22694">
    <property type="entry name" value="CtpB_N-like"/>
    <property type="match status" value="1"/>
</dbReference>
<dbReference type="InterPro" id="IPR055210">
    <property type="entry name" value="CtpA/B_N"/>
</dbReference>
<dbReference type="GO" id="GO:0006508">
    <property type="term" value="P:proteolysis"/>
    <property type="evidence" value="ECO:0007669"/>
    <property type="project" value="UniProtKB-KW"/>
</dbReference>
<dbReference type="GO" id="GO:0030288">
    <property type="term" value="C:outer membrane-bounded periplasmic space"/>
    <property type="evidence" value="ECO:0007669"/>
    <property type="project" value="TreeGrafter"/>
</dbReference>
<dbReference type="Pfam" id="PF17820">
    <property type="entry name" value="PDZ_6"/>
    <property type="match status" value="1"/>
</dbReference>
<dbReference type="InterPro" id="IPR001478">
    <property type="entry name" value="PDZ"/>
</dbReference>
<dbReference type="RefSeq" id="WP_049725567.1">
    <property type="nucleotide sequence ID" value="NZ_CP012154.1"/>
</dbReference>
<protein>
    <submittedName>
        <fullName evidence="6">Carboxyl-terminal protease</fullName>
    </submittedName>
</protein>
<keyword evidence="3 5" id="KW-0378">Hydrolase</keyword>
<dbReference type="PANTHER" id="PTHR32060">
    <property type="entry name" value="TAIL-SPECIFIC PROTEASE"/>
    <property type="match status" value="1"/>
</dbReference>
<dbReference type="SMART" id="SM00245">
    <property type="entry name" value="TSPc"/>
    <property type="match status" value="1"/>
</dbReference>
<reference evidence="6 7" key="1">
    <citation type="submission" date="2015-07" db="EMBL/GenBank/DDBJ databases">
        <authorList>
            <person name="Noorani M."/>
        </authorList>
    </citation>
    <scope>NUCLEOTIDE SEQUENCE [LARGE SCALE GENOMIC DNA]</scope>
    <source>
        <strain evidence="6 7">KCTC 42284</strain>
    </source>
</reference>
<dbReference type="Gene3D" id="2.30.42.10">
    <property type="match status" value="1"/>
</dbReference>
<evidence type="ECO:0000313" key="6">
    <source>
        <dbReference type="EMBL" id="AKS41968.1"/>
    </source>
</evidence>
<dbReference type="InterPro" id="IPR029045">
    <property type="entry name" value="ClpP/crotonase-like_dom_sf"/>
</dbReference>
<dbReference type="CDD" id="cd07560">
    <property type="entry name" value="Peptidase_S41_CPP"/>
    <property type="match status" value="1"/>
</dbReference>
<dbReference type="SUPFAM" id="SSF50156">
    <property type="entry name" value="PDZ domain-like"/>
    <property type="match status" value="1"/>
</dbReference>
<dbReference type="OrthoDB" id="9812068at2"/>
<evidence type="ECO:0000313" key="7">
    <source>
        <dbReference type="Proteomes" id="UP000066624"/>
    </source>
</evidence>
<evidence type="ECO:0000256" key="5">
    <source>
        <dbReference type="RuleBase" id="RU004404"/>
    </source>
</evidence>
<evidence type="ECO:0000256" key="2">
    <source>
        <dbReference type="ARBA" id="ARBA00022670"/>
    </source>
</evidence>
<dbReference type="PROSITE" id="PS50106">
    <property type="entry name" value="PDZ"/>
    <property type="match status" value="1"/>
</dbReference>
<dbReference type="InterPro" id="IPR004447">
    <property type="entry name" value="Peptidase_S41A"/>
</dbReference>
<dbReference type="Gene3D" id="3.30.750.44">
    <property type="match status" value="1"/>
</dbReference>
<keyword evidence="2 5" id="KW-0645">Protease</keyword>
<dbReference type="STRING" id="1579979.WM2015_1598"/>
<dbReference type="Gene3D" id="3.90.226.10">
    <property type="entry name" value="2-enoyl-CoA Hydratase, Chain A, domain 1"/>
    <property type="match status" value="1"/>
</dbReference>
<accession>A0A0K0XWB4</accession>
<name>A0A0K0XWB4_9GAMM</name>
<dbReference type="NCBIfam" id="TIGR00225">
    <property type="entry name" value="prc"/>
    <property type="match status" value="1"/>
</dbReference>
<dbReference type="PANTHER" id="PTHR32060:SF30">
    <property type="entry name" value="CARBOXY-TERMINAL PROCESSING PROTEASE CTPA"/>
    <property type="match status" value="1"/>
</dbReference>
<organism evidence="6 7">
    <name type="scientific">Wenzhouxiangella marina</name>
    <dbReference type="NCBI Taxonomy" id="1579979"/>
    <lineage>
        <taxon>Bacteria</taxon>
        <taxon>Pseudomonadati</taxon>
        <taxon>Pseudomonadota</taxon>
        <taxon>Gammaproteobacteria</taxon>
        <taxon>Chromatiales</taxon>
        <taxon>Wenzhouxiangellaceae</taxon>
        <taxon>Wenzhouxiangella</taxon>
    </lineage>
</organism>
<dbReference type="InterPro" id="IPR036034">
    <property type="entry name" value="PDZ_sf"/>
</dbReference>
<keyword evidence="7" id="KW-1185">Reference proteome</keyword>
<keyword evidence="4 5" id="KW-0720">Serine protease</keyword>
<dbReference type="InterPro" id="IPR005151">
    <property type="entry name" value="Tail-specific_protease"/>
</dbReference>
<dbReference type="CDD" id="cd06782">
    <property type="entry name" value="cpPDZ_CPP-like"/>
    <property type="match status" value="1"/>
</dbReference>